<dbReference type="Proteomes" id="UP000276526">
    <property type="component" value="Unassembled WGS sequence"/>
</dbReference>
<proteinExistence type="predicted"/>
<dbReference type="RefSeq" id="WP_125173570.1">
    <property type="nucleotide sequence ID" value="NZ_JALGIX010000015.1"/>
</dbReference>
<dbReference type="GeneID" id="60809270"/>
<dbReference type="OrthoDB" id="6196741at2"/>
<accession>A0A3R8R1Q8</accession>
<dbReference type="InterPro" id="IPR011576">
    <property type="entry name" value="Pyridox_Oxase_N"/>
</dbReference>
<dbReference type="SUPFAM" id="SSF50475">
    <property type="entry name" value="FMN-binding split barrel"/>
    <property type="match status" value="1"/>
</dbReference>
<comment type="caution">
    <text evidence="2">The sequence shown here is derived from an EMBL/GenBank/DDBJ whole genome shotgun (WGS) entry which is preliminary data.</text>
</comment>
<dbReference type="PANTHER" id="PTHR40660:SF1">
    <property type="entry name" value="5'-PHOSPHATE OXIDASE PUTATIVE DOMAIN-CONTAINING PROTEIN-RELATED"/>
    <property type="match status" value="1"/>
</dbReference>
<evidence type="ECO:0000313" key="3">
    <source>
        <dbReference type="EMBL" id="RRQ01768.1"/>
    </source>
</evidence>
<evidence type="ECO:0000313" key="4">
    <source>
        <dbReference type="Proteomes" id="UP000276526"/>
    </source>
</evidence>
<dbReference type="AlphaFoldDB" id="A0A3R8R1Q8"/>
<organism evidence="2 4">
    <name type="scientific">Corynebacterium bovis</name>
    <dbReference type="NCBI Taxonomy" id="36808"/>
    <lineage>
        <taxon>Bacteria</taxon>
        <taxon>Bacillati</taxon>
        <taxon>Actinomycetota</taxon>
        <taxon>Actinomycetes</taxon>
        <taxon>Mycobacteriales</taxon>
        <taxon>Corynebacteriaceae</taxon>
        <taxon>Corynebacterium</taxon>
    </lineage>
</organism>
<dbReference type="Pfam" id="PF01243">
    <property type="entry name" value="PNPOx_N"/>
    <property type="match status" value="1"/>
</dbReference>
<evidence type="ECO:0000313" key="2">
    <source>
        <dbReference type="EMBL" id="RRO86357.1"/>
    </source>
</evidence>
<evidence type="ECO:0000313" key="5">
    <source>
        <dbReference type="Proteomes" id="UP000278422"/>
    </source>
</evidence>
<evidence type="ECO:0000259" key="1">
    <source>
        <dbReference type="Pfam" id="PF01243"/>
    </source>
</evidence>
<gene>
    <name evidence="3" type="ORF">CXF42_10520</name>
    <name evidence="2" type="ORF">CXF48_07020</name>
</gene>
<keyword evidence="5" id="KW-1185">Reference proteome</keyword>
<reference evidence="4 5" key="1">
    <citation type="submission" date="2018-01" db="EMBL/GenBank/DDBJ databases">
        <title>Twenty Corynebacterium bovis Genomes.</title>
        <authorList>
            <person name="Gulvik C.A."/>
        </authorList>
    </citation>
    <scope>NUCLEOTIDE SEQUENCE [LARGE SCALE GENOMIC DNA]</scope>
    <source>
        <strain evidence="3 5">16-2004</strain>
        <strain evidence="2 4">F6900</strain>
    </source>
</reference>
<protein>
    <submittedName>
        <fullName evidence="2">Pyridoxamine 5'-phosphate oxidase</fullName>
    </submittedName>
</protein>
<dbReference type="Gene3D" id="2.30.110.10">
    <property type="entry name" value="Electron Transport, Fmn-binding Protein, Chain A"/>
    <property type="match status" value="1"/>
</dbReference>
<sequence>MARLTEQMKDMIDAQLPFLATVTDAESLTPDIGPKRTLRVWDDETLIYNENTARQHLANLLEGSRAAVAVVDWDALDGYRFIGRAEVLDEGPAWDDCVRYAEDRGWNPPRKAVLIHIEQIYTLMLGKNAGTLLASDDPTDDVR</sequence>
<dbReference type="EMBL" id="PQNK01000010">
    <property type="protein sequence ID" value="RRO86357.1"/>
    <property type="molecule type" value="Genomic_DNA"/>
</dbReference>
<dbReference type="Proteomes" id="UP000278422">
    <property type="component" value="Unassembled WGS sequence"/>
</dbReference>
<feature type="domain" description="Pyridoxamine 5'-phosphate oxidase N-terminal" evidence="1">
    <location>
        <begin position="4"/>
        <end position="122"/>
    </location>
</feature>
<dbReference type="InterPro" id="IPR012349">
    <property type="entry name" value="Split_barrel_FMN-bd"/>
</dbReference>
<name>A0A3R8R1Q8_9CORY</name>
<dbReference type="PANTHER" id="PTHR40660">
    <property type="entry name" value="5'-PHOSPHATE OXIDASE PUTATIVE DOMAIN-CONTAINING PROTEIN-RELATED"/>
    <property type="match status" value="1"/>
</dbReference>
<dbReference type="EMBL" id="PQNQ01000051">
    <property type="protein sequence ID" value="RRQ01768.1"/>
    <property type="molecule type" value="Genomic_DNA"/>
</dbReference>